<evidence type="ECO:0000256" key="4">
    <source>
        <dbReference type="ARBA" id="ARBA00023315"/>
    </source>
</evidence>
<comment type="similarity">
    <text evidence="1 5">Belongs to the R-transferase family.</text>
</comment>
<keyword evidence="12" id="KW-1185">Reference proteome</keyword>
<proteinExistence type="inferred from homology"/>
<gene>
    <name evidence="9" type="ORF">GPM918_LOCUS18622</name>
    <name evidence="8" type="ORF">OVA965_LOCUS11523</name>
    <name evidence="11" type="ORF">SRO942_LOCUS18619</name>
    <name evidence="10" type="ORF">TMI583_LOCUS11524</name>
</gene>
<protein>
    <recommendedName>
        <fullName evidence="5">Arginyl-tRNA--protein transferase 1</fullName>
        <shortName evidence="5">Arginyltransferase 1</shortName>
        <shortName evidence="5">R-transferase 1</shortName>
        <ecNumber evidence="5">2.3.2.8</ecNumber>
    </recommendedName>
    <alternativeName>
        <fullName evidence="5">Arginine-tRNA--protein transferase 1</fullName>
    </alternativeName>
</protein>
<keyword evidence="3 5" id="KW-0833">Ubl conjugation pathway</keyword>
<dbReference type="Pfam" id="PF04377">
    <property type="entry name" value="ATE_C"/>
    <property type="match status" value="1"/>
</dbReference>
<dbReference type="PANTHER" id="PTHR21367:SF1">
    <property type="entry name" value="ARGINYL-TRNA--PROTEIN TRANSFERASE 1"/>
    <property type="match status" value="1"/>
</dbReference>
<reference evidence="9" key="1">
    <citation type="submission" date="2021-02" db="EMBL/GenBank/DDBJ databases">
        <authorList>
            <person name="Nowell W R."/>
        </authorList>
    </citation>
    <scope>NUCLEOTIDE SEQUENCE</scope>
</reference>
<dbReference type="GO" id="GO:0005737">
    <property type="term" value="C:cytoplasm"/>
    <property type="evidence" value="ECO:0007669"/>
    <property type="project" value="TreeGrafter"/>
</dbReference>
<dbReference type="EC" id="2.3.2.8" evidence="5"/>
<dbReference type="InterPro" id="IPR017137">
    <property type="entry name" value="Arg-tRNA-P_Trfase_1_euk"/>
</dbReference>
<dbReference type="OrthoDB" id="74183at2759"/>
<evidence type="ECO:0000313" key="11">
    <source>
        <dbReference type="EMBL" id="CAF3863487.1"/>
    </source>
</evidence>
<dbReference type="GO" id="GO:0004057">
    <property type="term" value="F:arginyl-tRNA--protein transferase activity"/>
    <property type="evidence" value="ECO:0007669"/>
    <property type="project" value="UniProtKB-EC"/>
</dbReference>
<evidence type="ECO:0000256" key="2">
    <source>
        <dbReference type="ARBA" id="ARBA00022679"/>
    </source>
</evidence>
<name>A0A814NV39_9BILA</name>
<evidence type="ECO:0000259" key="7">
    <source>
        <dbReference type="Pfam" id="PF04377"/>
    </source>
</evidence>
<comment type="function">
    <text evidence="5">Involved in the post-translational conjugation of arginine to the N-terminal aspartate or glutamate of a protein. This arginylation is required for degradation of the protein via the ubiquitin pathway.</text>
</comment>
<dbReference type="EMBL" id="CAJNOQ010005428">
    <property type="protein sequence ID" value="CAF1098420.1"/>
    <property type="molecule type" value="Genomic_DNA"/>
</dbReference>
<organism evidence="9 12">
    <name type="scientific">Didymodactylos carnosus</name>
    <dbReference type="NCBI Taxonomy" id="1234261"/>
    <lineage>
        <taxon>Eukaryota</taxon>
        <taxon>Metazoa</taxon>
        <taxon>Spiralia</taxon>
        <taxon>Gnathifera</taxon>
        <taxon>Rotifera</taxon>
        <taxon>Eurotatoria</taxon>
        <taxon>Bdelloidea</taxon>
        <taxon>Philodinida</taxon>
        <taxon>Philodinidae</taxon>
        <taxon>Didymodactylos</taxon>
    </lineage>
</organism>
<dbReference type="EMBL" id="CAJOBA010004475">
    <property type="protein sequence ID" value="CAF3714108.1"/>
    <property type="molecule type" value="Genomic_DNA"/>
</dbReference>
<dbReference type="PIRSF" id="PIRSF037207">
    <property type="entry name" value="ATE1_euk"/>
    <property type="match status" value="1"/>
</dbReference>
<evidence type="ECO:0000313" key="8">
    <source>
        <dbReference type="EMBL" id="CAF0938705.1"/>
    </source>
</evidence>
<dbReference type="Proteomes" id="UP000677228">
    <property type="component" value="Unassembled WGS sequence"/>
</dbReference>
<evidence type="ECO:0000256" key="3">
    <source>
        <dbReference type="ARBA" id="ARBA00022786"/>
    </source>
</evidence>
<keyword evidence="4 5" id="KW-0012">Acyltransferase</keyword>
<feature type="domain" description="N-end aminoacyl transferase N-terminal" evidence="6">
    <location>
        <begin position="18"/>
        <end position="89"/>
    </location>
</feature>
<dbReference type="AlphaFoldDB" id="A0A814NV39"/>
<dbReference type="PANTHER" id="PTHR21367">
    <property type="entry name" value="ARGININE-TRNA-PROTEIN TRANSFERASE 1"/>
    <property type="match status" value="1"/>
</dbReference>
<dbReference type="InterPro" id="IPR030700">
    <property type="entry name" value="N-end_Aminoacyl_Trfase"/>
</dbReference>
<keyword evidence="2 5" id="KW-0808">Transferase</keyword>
<evidence type="ECO:0000313" key="9">
    <source>
        <dbReference type="EMBL" id="CAF1098420.1"/>
    </source>
</evidence>
<accession>A0A814NV39</accession>
<dbReference type="InterPro" id="IPR007472">
    <property type="entry name" value="N-end_Aminoacyl_Trfase_C"/>
</dbReference>
<dbReference type="EMBL" id="CAJOBC010005428">
    <property type="protein sequence ID" value="CAF3863487.1"/>
    <property type="molecule type" value="Genomic_DNA"/>
</dbReference>
<dbReference type="Proteomes" id="UP000681722">
    <property type="component" value="Unassembled WGS sequence"/>
</dbReference>
<evidence type="ECO:0000259" key="6">
    <source>
        <dbReference type="Pfam" id="PF04376"/>
    </source>
</evidence>
<evidence type="ECO:0000256" key="1">
    <source>
        <dbReference type="ARBA" id="ARBA00009991"/>
    </source>
</evidence>
<evidence type="ECO:0000313" key="10">
    <source>
        <dbReference type="EMBL" id="CAF3714108.1"/>
    </source>
</evidence>
<dbReference type="InterPro" id="IPR007471">
    <property type="entry name" value="N-end_Aminoacyl_Trfase_N"/>
</dbReference>
<dbReference type="Pfam" id="PF04376">
    <property type="entry name" value="ATE_N"/>
    <property type="match status" value="1"/>
</dbReference>
<dbReference type="Proteomes" id="UP000663829">
    <property type="component" value="Unassembled WGS sequence"/>
</dbReference>
<comment type="caution">
    <text evidence="9">The sequence shown here is derived from an EMBL/GenBank/DDBJ whole genome shotgun (WGS) entry which is preliminary data.</text>
</comment>
<feature type="domain" description="N-end rule aminoacyl transferase C-terminal" evidence="7">
    <location>
        <begin position="249"/>
        <end position="349"/>
    </location>
</feature>
<evidence type="ECO:0000256" key="5">
    <source>
        <dbReference type="PIRNR" id="PIRNR037207"/>
    </source>
</evidence>
<sequence>MESRSQMTSVILRGKRKSDCSYCHSSSTKSSYGIVSPNMLVDDYQLLMDRGWRKCGTYYYKALMNKTCCPLYTIRCDANYFQSTRSQRRVVHDLNNFINNNIKPTKNISTANDESVSVASNSVVDNNKNLKSIRSKRVRSKTAPQQNIETNRITNNSNNNNAPDDLLKHLRARQKRWYRKLEKLKGQGKLNSQTDIRGYIKRYKRMKSNQLTLEEMLQFDQNPVNKLELKLVRSYPPSDDFTRTFTDSHRVYKKYQMAIHGDSEFECTSSQFRRFLCESSLQPECDRLPKESTPSTVGYGCYHLQYYLNNQLIACGVIDILPNSISSVYFYYDPDYSFLKLGVYSALRLKYQQIKGQYKPSYLLCPETYTWHPIEKCIPLLNQNKYQRFENDLTKVDENEERNLENLKLRFDNQLLTLPQLQALNEDYFCYLIDRLQLFAKYVGKICAERIYIDLR</sequence>
<dbReference type="EMBL" id="CAJNOK010004472">
    <property type="protein sequence ID" value="CAF0938705.1"/>
    <property type="molecule type" value="Genomic_DNA"/>
</dbReference>
<evidence type="ECO:0000313" key="12">
    <source>
        <dbReference type="Proteomes" id="UP000663829"/>
    </source>
</evidence>
<dbReference type="Proteomes" id="UP000682733">
    <property type="component" value="Unassembled WGS sequence"/>
</dbReference>
<comment type="catalytic activity">
    <reaction evidence="5">
        <text>an N-terminal L-alpha-aminoacyl-[protein] + L-arginyl-tRNA(Arg) = an N-terminal L-arginyl-L-aminoacyl-[protein] + tRNA(Arg) + H(+)</text>
        <dbReference type="Rhea" id="RHEA:10208"/>
        <dbReference type="Rhea" id="RHEA-COMP:9658"/>
        <dbReference type="Rhea" id="RHEA-COMP:9673"/>
        <dbReference type="Rhea" id="RHEA-COMP:10636"/>
        <dbReference type="Rhea" id="RHEA-COMP:10638"/>
        <dbReference type="ChEBI" id="CHEBI:15378"/>
        <dbReference type="ChEBI" id="CHEBI:78442"/>
        <dbReference type="ChEBI" id="CHEBI:78513"/>
        <dbReference type="ChEBI" id="CHEBI:78597"/>
        <dbReference type="ChEBI" id="CHEBI:83562"/>
        <dbReference type="EC" id="2.3.2.8"/>
    </reaction>
</comment>